<dbReference type="EMBL" id="MNPJ01000009">
    <property type="protein sequence ID" value="OQS55465.1"/>
    <property type="molecule type" value="Genomic_DNA"/>
</dbReference>
<dbReference type="PROSITE" id="PS52002">
    <property type="entry name" value="SM"/>
    <property type="match status" value="1"/>
</dbReference>
<dbReference type="InterPro" id="IPR016654">
    <property type="entry name" value="U6_snRNA_Lsm2"/>
</dbReference>
<evidence type="ECO:0000313" key="10">
    <source>
        <dbReference type="EMBL" id="OQS55465.1"/>
    </source>
</evidence>
<keyword evidence="6" id="KW-0508">mRNA splicing</keyword>
<comment type="similarity">
    <text evidence="2">Belongs to the snRNP Sm proteins family.</text>
</comment>
<dbReference type="InterPro" id="IPR047575">
    <property type="entry name" value="Sm"/>
</dbReference>
<dbReference type="GO" id="GO:0000932">
    <property type="term" value="C:P-body"/>
    <property type="evidence" value="ECO:0007669"/>
    <property type="project" value="TreeGrafter"/>
</dbReference>
<dbReference type="GO" id="GO:0000398">
    <property type="term" value="P:mRNA splicing, via spliceosome"/>
    <property type="evidence" value="ECO:0007669"/>
    <property type="project" value="TreeGrafter"/>
</dbReference>
<gene>
    <name evidence="10" type="primary">LSM2</name>
    <name evidence="10" type="ORF">EHP00_1196</name>
</gene>
<evidence type="ECO:0000256" key="2">
    <source>
        <dbReference type="ARBA" id="ARBA00006850"/>
    </source>
</evidence>
<evidence type="ECO:0000256" key="6">
    <source>
        <dbReference type="ARBA" id="ARBA00023187"/>
    </source>
</evidence>
<sequence>MLFYEYFLLHLEKEITIYFKNDIVLKGVLKSVDVFLNVVLDRVQILNGKVEGFDIKNTAKNLQKMFIRGSSIKSIDLCILGIEERVTEAAMIKNEIEN</sequence>
<feature type="domain" description="Sm" evidence="9">
    <location>
        <begin position="2"/>
        <end position="81"/>
    </location>
</feature>
<keyword evidence="4" id="KW-0747">Spliceosome</keyword>
<accession>A0A1W0E887</accession>
<dbReference type="GO" id="GO:0071013">
    <property type="term" value="C:catalytic step 2 spliceosome"/>
    <property type="evidence" value="ECO:0007669"/>
    <property type="project" value="TreeGrafter"/>
</dbReference>
<evidence type="ECO:0000256" key="8">
    <source>
        <dbReference type="ARBA" id="ARBA00023274"/>
    </source>
</evidence>
<evidence type="ECO:0000256" key="3">
    <source>
        <dbReference type="ARBA" id="ARBA00022664"/>
    </source>
</evidence>
<dbReference type="GO" id="GO:0071011">
    <property type="term" value="C:precatalytic spliceosome"/>
    <property type="evidence" value="ECO:0007669"/>
    <property type="project" value="TreeGrafter"/>
</dbReference>
<dbReference type="Proteomes" id="UP000192758">
    <property type="component" value="Unassembled WGS sequence"/>
</dbReference>
<dbReference type="Pfam" id="PF01423">
    <property type="entry name" value="LSM"/>
    <property type="match status" value="1"/>
</dbReference>
<comment type="caution">
    <text evidence="10">The sequence shown here is derived from an EMBL/GenBank/DDBJ whole genome shotgun (WGS) entry which is preliminary data.</text>
</comment>
<dbReference type="GO" id="GO:1990726">
    <property type="term" value="C:Lsm1-7-Pat1 complex"/>
    <property type="evidence" value="ECO:0007669"/>
    <property type="project" value="TreeGrafter"/>
</dbReference>
<evidence type="ECO:0000256" key="1">
    <source>
        <dbReference type="ARBA" id="ARBA00004123"/>
    </source>
</evidence>
<dbReference type="GO" id="GO:0003723">
    <property type="term" value="F:RNA binding"/>
    <property type="evidence" value="ECO:0007669"/>
    <property type="project" value="UniProtKB-KW"/>
</dbReference>
<dbReference type="InterPro" id="IPR001163">
    <property type="entry name" value="Sm_dom_euk/arc"/>
</dbReference>
<evidence type="ECO:0000256" key="5">
    <source>
        <dbReference type="ARBA" id="ARBA00022884"/>
    </source>
</evidence>
<keyword evidence="5" id="KW-0694">RNA-binding</keyword>
<dbReference type="VEuPathDB" id="MicrosporidiaDB:EHP00_1196"/>
<evidence type="ECO:0000259" key="9">
    <source>
        <dbReference type="PROSITE" id="PS52002"/>
    </source>
</evidence>
<dbReference type="PANTHER" id="PTHR13829">
    <property type="entry name" value="SNRNP CORE PROTEIN FAMILY MEMBER"/>
    <property type="match status" value="1"/>
</dbReference>
<comment type="subcellular location">
    <subcellularLocation>
        <location evidence="1">Nucleus</location>
    </subcellularLocation>
</comment>
<keyword evidence="7" id="KW-0539">Nucleus</keyword>
<dbReference type="SUPFAM" id="SSF50182">
    <property type="entry name" value="Sm-like ribonucleoproteins"/>
    <property type="match status" value="1"/>
</dbReference>
<reference evidence="10 11" key="1">
    <citation type="journal article" date="2017" name="Environ. Microbiol.">
        <title>Decay of the glycolytic pathway and adaptation to intranuclear parasitism within Enterocytozoonidae microsporidia.</title>
        <authorList>
            <person name="Wiredu Boakye D."/>
            <person name="Jaroenlak P."/>
            <person name="Prachumwat A."/>
            <person name="Williams T.A."/>
            <person name="Bateman K.S."/>
            <person name="Itsathitphaisarn O."/>
            <person name="Sritunyalucksana K."/>
            <person name="Paszkiewicz K.H."/>
            <person name="Moore K.A."/>
            <person name="Stentiford G.D."/>
            <person name="Williams B.A."/>
        </authorList>
    </citation>
    <scope>NUCLEOTIDE SEQUENCE [LARGE SCALE GENOMIC DNA]</scope>
    <source>
        <strain evidence="10 11">TH1</strain>
    </source>
</reference>
<organism evidence="10 11">
    <name type="scientific">Ecytonucleospora hepatopenaei</name>
    <dbReference type="NCBI Taxonomy" id="646526"/>
    <lineage>
        <taxon>Eukaryota</taxon>
        <taxon>Fungi</taxon>
        <taxon>Fungi incertae sedis</taxon>
        <taxon>Microsporidia</taxon>
        <taxon>Enterocytozoonidae</taxon>
        <taxon>Ecytonucleospora</taxon>
    </lineage>
</organism>
<dbReference type="InterPro" id="IPR010920">
    <property type="entry name" value="LSM_dom_sf"/>
</dbReference>
<dbReference type="GO" id="GO:0046540">
    <property type="term" value="C:U4/U6 x U5 tri-snRNP complex"/>
    <property type="evidence" value="ECO:0007669"/>
    <property type="project" value="TreeGrafter"/>
</dbReference>
<dbReference type="STRING" id="646526.A0A1W0E887"/>
<dbReference type="PANTHER" id="PTHR13829:SF2">
    <property type="entry name" value="U6 SNRNA-ASSOCIATED SM-LIKE PROTEIN LSM2"/>
    <property type="match status" value="1"/>
</dbReference>
<keyword evidence="3" id="KW-0507">mRNA processing</keyword>
<proteinExistence type="inferred from homology"/>
<evidence type="ECO:0000313" key="11">
    <source>
        <dbReference type="Proteomes" id="UP000192758"/>
    </source>
</evidence>
<protein>
    <submittedName>
        <fullName evidence="10">LSM2</fullName>
    </submittedName>
</protein>
<keyword evidence="8" id="KW-0687">Ribonucleoprotein</keyword>
<dbReference type="Gene3D" id="2.30.30.100">
    <property type="match status" value="1"/>
</dbReference>
<name>A0A1W0E887_9MICR</name>
<dbReference type="AlphaFoldDB" id="A0A1W0E887"/>
<evidence type="ECO:0000256" key="4">
    <source>
        <dbReference type="ARBA" id="ARBA00022728"/>
    </source>
</evidence>
<keyword evidence="11" id="KW-1185">Reference proteome</keyword>
<dbReference type="GO" id="GO:0005688">
    <property type="term" value="C:U6 snRNP"/>
    <property type="evidence" value="ECO:0007669"/>
    <property type="project" value="TreeGrafter"/>
</dbReference>
<dbReference type="SMART" id="SM00651">
    <property type="entry name" value="Sm"/>
    <property type="match status" value="1"/>
</dbReference>
<evidence type="ECO:0000256" key="7">
    <source>
        <dbReference type="ARBA" id="ARBA00023242"/>
    </source>
</evidence>
<dbReference type="OrthoDB" id="10256176at2759"/>